<feature type="compositionally biased region" description="Polar residues" evidence="9">
    <location>
        <begin position="611"/>
        <end position="623"/>
    </location>
</feature>
<keyword evidence="1" id="KW-0343">GTPase activation</keyword>
<proteinExistence type="predicted"/>
<dbReference type="GO" id="GO:0007266">
    <property type="term" value="P:Rho protein signal transduction"/>
    <property type="evidence" value="ECO:0007669"/>
    <property type="project" value="TreeGrafter"/>
</dbReference>
<dbReference type="CDD" id="cd04382">
    <property type="entry name" value="RhoGAP_MgcRacGAP"/>
    <property type="match status" value="1"/>
</dbReference>
<protein>
    <submittedName>
        <fullName evidence="12">GTPase-activating protein</fullName>
    </submittedName>
</protein>
<dbReference type="PANTHER" id="PTHR46199:SF3">
    <property type="entry name" value="RAC GTPASE-ACTIVATING PROTEIN 1"/>
    <property type="match status" value="1"/>
</dbReference>
<dbReference type="Pfam" id="PF00130">
    <property type="entry name" value="C1_1"/>
    <property type="match status" value="1"/>
</dbReference>
<evidence type="ECO:0000256" key="2">
    <source>
        <dbReference type="ARBA" id="ARBA00022473"/>
    </source>
</evidence>
<sequence>MAPAVSKLSLVAQFDDFCRRVTTTDTTTEERFLEFVRNQEECRKRWHSATLENLELKKVVASQNATIVELERKLTNTKQILQKEIRRREKCEEEKDSKQRQLELIREFIMNDTELRDETIEKLPFLRPTAEDKQDYSDRLGTIDESIGSALSPSGDDLDISNDSGPRRSSRLRGRGKRRSSAERILDGGSPIKKKSKEHDENDSACANVIATTTVTLRDGRDLVATSRLFTQPLTPAPSAPPPPPSETAPITVVTPKFTSGSAPSTPVSQRRGDKGLEATTPRRSNSAGKLLSREHTFCPKTVIKSESCGPCGKRIKFYKTAYKCNRCRSVCHVECKDQVPLPCIPASQTPTQGGTAGRRGPIISDYVSPTPPMVPALVIHCIQEVERRGLQDVGLYRIPGAEREVRELRQQFERGKGVPNMSKADIHAVCGVLKDFLRSLRETLIVKSLWKTFVNAAQVDDGDRVWATWQAVQQLPQPNRDTLAALVLHLQNVASHHETKMPISNLARVFGPTIVGFSANDMTAVPNLLAETEQQAQVMEALMTVPADYWEQLLDVDTDEDIGTPEIRAAPGSTLLGPIYGSVGRKNSRTTPKRPTPSSCSRLASSASAKNQRNLAKGSSTGPKKINFYSPIMK</sequence>
<dbReference type="InterPro" id="IPR002219">
    <property type="entry name" value="PKC_DAG/PE"/>
</dbReference>
<accession>A0A224YXL9</accession>
<dbReference type="SUPFAM" id="SSF48350">
    <property type="entry name" value="GTPase activation domain, GAP"/>
    <property type="match status" value="1"/>
</dbReference>
<dbReference type="GO" id="GO:0000281">
    <property type="term" value="P:mitotic cytokinesis"/>
    <property type="evidence" value="ECO:0007669"/>
    <property type="project" value="TreeGrafter"/>
</dbReference>
<feature type="compositionally biased region" description="Low complexity" evidence="9">
    <location>
        <begin position="599"/>
        <end position="610"/>
    </location>
</feature>
<evidence type="ECO:0000259" key="10">
    <source>
        <dbReference type="PROSITE" id="PS50081"/>
    </source>
</evidence>
<dbReference type="GO" id="GO:0005634">
    <property type="term" value="C:nucleus"/>
    <property type="evidence" value="ECO:0007669"/>
    <property type="project" value="TreeGrafter"/>
</dbReference>
<evidence type="ECO:0000259" key="11">
    <source>
        <dbReference type="PROSITE" id="PS50238"/>
    </source>
</evidence>
<evidence type="ECO:0000256" key="8">
    <source>
        <dbReference type="SAM" id="Coils"/>
    </source>
</evidence>
<dbReference type="GO" id="GO:0032154">
    <property type="term" value="C:cleavage furrow"/>
    <property type="evidence" value="ECO:0007669"/>
    <property type="project" value="TreeGrafter"/>
</dbReference>
<dbReference type="Pfam" id="PF00620">
    <property type="entry name" value="RhoGAP"/>
    <property type="match status" value="1"/>
</dbReference>
<dbReference type="SMART" id="SM00109">
    <property type="entry name" value="C1"/>
    <property type="match status" value="1"/>
</dbReference>
<dbReference type="GO" id="GO:0005096">
    <property type="term" value="F:GTPase activator activity"/>
    <property type="evidence" value="ECO:0007669"/>
    <property type="project" value="UniProtKB-KW"/>
</dbReference>
<dbReference type="PROSITE" id="PS00479">
    <property type="entry name" value="ZF_DAG_PE_1"/>
    <property type="match status" value="1"/>
</dbReference>
<dbReference type="GO" id="GO:0007283">
    <property type="term" value="P:spermatogenesis"/>
    <property type="evidence" value="ECO:0007669"/>
    <property type="project" value="UniProtKB-KW"/>
</dbReference>
<dbReference type="SMART" id="SM00324">
    <property type="entry name" value="RhoGAP"/>
    <property type="match status" value="1"/>
</dbReference>
<keyword evidence="4" id="KW-0863">Zinc-finger</keyword>
<dbReference type="GO" id="GO:0051233">
    <property type="term" value="C:spindle midzone"/>
    <property type="evidence" value="ECO:0007669"/>
    <property type="project" value="TreeGrafter"/>
</dbReference>
<evidence type="ECO:0000256" key="1">
    <source>
        <dbReference type="ARBA" id="ARBA00022468"/>
    </source>
</evidence>
<evidence type="ECO:0000256" key="4">
    <source>
        <dbReference type="ARBA" id="ARBA00022771"/>
    </source>
</evidence>
<evidence type="ECO:0000256" key="5">
    <source>
        <dbReference type="ARBA" id="ARBA00022782"/>
    </source>
</evidence>
<evidence type="ECO:0000256" key="7">
    <source>
        <dbReference type="ARBA" id="ARBA00022871"/>
    </source>
</evidence>
<dbReference type="GO" id="GO:0030154">
    <property type="term" value="P:cell differentiation"/>
    <property type="evidence" value="ECO:0007669"/>
    <property type="project" value="UniProtKB-KW"/>
</dbReference>
<name>A0A224YXL9_9ACAR</name>
<feature type="domain" description="Phorbol-ester/DAG-type" evidence="10">
    <location>
        <begin position="295"/>
        <end position="344"/>
    </location>
</feature>
<evidence type="ECO:0000256" key="3">
    <source>
        <dbReference type="ARBA" id="ARBA00022723"/>
    </source>
</evidence>
<feature type="region of interest" description="Disordered" evidence="9">
    <location>
        <begin position="580"/>
        <end position="635"/>
    </location>
</feature>
<feature type="region of interest" description="Disordered" evidence="9">
    <location>
        <begin position="145"/>
        <end position="203"/>
    </location>
</feature>
<feature type="compositionally biased region" description="Polar residues" evidence="9">
    <location>
        <begin position="257"/>
        <end position="269"/>
    </location>
</feature>
<feature type="coiled-coil region" evidence="8">
    <location>
        <begin position="53"/>
        <end position="101"/>
    </location>
</feature>
<keyword evidence="8" id="KW-0175">Coiled coil</keyword>
<reference evidence="12" key="1">
    <citation type="journal article" date="2017" name="Parasit. Vectors">
        <title>Sialotranscriptomics of Rhipicephalus zambeziensis reveals intricate expression profiles of secretory proteins and suggests tight temporal transcriptional regulation during blood-feeding.</title>
        <authorList>
            <person name="de Castro M.H."/>
            <person name="de Klerk D."/>
            <person name="Pienaar R."/>
            <person name="Rees D.J.G."/>
            <person name="Mans B.J."/>
        </authorList>
    </citation>
    <scope>NUCLEOTIDE SEQUENCE</scope>
    <source>
        <tissue evidence="12">Salivary glands</tissue>
    </source>
</reference>
<feature type="region of interest" description="Disordered" evidence="9">
    <location>
        <begin position="230"/>
        <end position="290"/>
    </location>
</feature>
<dbReference type="GO" id="GO:0051256">
    <property type="term" value="P:mitotic spindle midzone assembly"/>
    <property type="evidence" value="ECO:0007669"/>
    <property type="project" value="TreeGrafter"/>
</dbReference>
<dbReference type="PROSITE" id="PS50081">
    <property type="entry name" value="ZF_DAG_PE_2"/>
    <property type="match status" value="1"/>
</dbReference>
<dbReference type="AlphaFoldDB" id="A0A224YXL9"/>
<dbReference type="InterPro" id="IPR046349">
    <property type="entry name" value="C1-like_sf"/>
</dbReference>
<evidence type="ECO:0000256" key="9">
    <source>
        <dbReference type="SAM" id="MobiDB-lite"/>
    </source>
</evidence>
<dbReference type="PANTHER" id="PTHR46199">
    <property type="entry name" value="RAC GTPASE-ACTIVATING PROTEIN 1"/>
    <property type="match status" value="1"/>
</dbReference>
<feature type="compositionally biased region" description="Pro residues" evidence="9">
    <location>
        <begin position="235"/>
        <end position="247"/>
    </location>
</feature>
<dbReference type="FunFam" id="3.30.60.20:FF:000033">
    <property type="entry name" value="Rac GTPase-activating protein 1"/>
    <property type="match status" value="1"/>
</dbReference>
<dbReference type="SUPFAM" id="SSF57889">
    <property type="entry name" value="Cysteine-rich domain"/>
    <property type="match status" value="1"/>
</dbReference>
<keyword evidence="7" id="KW-0744">Spermatogenesis</keyword>
<dbReference type="Gene3D" id="3.30.60.20">
    <property type="match status" value="1"/>
</dbReference>
<dbReference type="GO" id="GO:0030496">
    <property type="term" value="C:midbody"/>
    <property type="evidence" value="ECO:0007669"/>
    <property type="project" value="TreeGrafter"/>
</dbReference>
<dbReference type="CDD" id="cd20821">
    <property type="entry name" value="C1_MgcRacGAP"/>
    <property type="match status" value="1"/>
</dbReference>
<feature type="compositionally biased region" description="Basic residues" evidence="9">
    <location>
        <begin position="168"/>
        <end position="179"/>
    </location>
</feature>
<dbReference type="PROSITE" id="PS50238">
    <property type="entry name" value="RHOGAP"/>
    <property type="match status" value="1"/>
</dbReference>
<organism evidence="12">
    <name type="scientific">Rhipicephalus zambeziensis</name>
    <dbReference type="NCBI Taxonomy" id="60191"/>
    <lineage>
        <taxon>Eukaryota</taxon>
        <taxon>Metazoa</taxon>
        <taxon>Ecdysozoa</taxon>
        <taxon>Arthropoda</taxon>
        <taxon>Chelicerata</taxon>
        <taxon>Arachnida</taxon>
        <taxon>Acari</taxon>
        <taxon>Parasitiformes</taxon>
        <taxon>Ixodida</taxon>
        <taxon>Ixodoidea</taxon>
        <taxon>Ixodidae</taxon>
        <taxon>Rhipicephalinae</taxon>
        <taxon>Rhipicephalus</taxon>
        <taxon>Rhipicephalus</taxon>
    </lineage>
</organism>
<evidence type="ECO:0000256" key="6">
    <source>
        <dbReference type="ARBA" id="ARBA00022833"/>
    </source>
</evidence>
<evidence type="ECO:0000313" key="12">
    <source>
        <dbReference type="EMBL" id="MAA19351.1"/>
    </source>
</evidence>
<dbReference type="Gene3D" id="1.10.555.10">
    <property type="entry name" value="Rho GTPase activation protein"/>
    <property type="match status" value="1"/>
</dbReference>
<dbReference type="InterPro" id="IPR008936">
    <property type="entry name" value="Rho_GTPase_activation_prot"/>
</dbReference>
<keyword evidence="6" id="KW-0862">Zinc</keyword>
<feature type="domain" description="Rho-GAP" evidence="11">
    <location>
        <begin position="362"/>
        <end position="551"/>
    </location>
</feature>
<dbReference type="EMBL" id="GFPF01008205">
    <property type="protein sequence ID" value="MAA19351.1"/>
    <property type="molecule type" value="Transcribed_RNA"/>
</dbReference>
<dbReference type="InterPro" id="IPR000198">
    <property type="entry name" value="RhoGAP_dom"/>
</dbReference>
<dbReference type="GO" id="GO:0008270">
    <property type="term" value="F:zinc ion binding"/>
    <property type="evidence" value="ECO:0007669"/>
    <property type="project" value="UniProtKB-KW"/>
</dbReference>
<keyword evidence="3" id="KW-0479">Metal-binding</keyword>
<dbReference type="GO" id="GO:0097149">
    <property type="term" value="C:centralspindlin complex"/>
    <property type="evidence" value="ECO:0007669"/>
    <property type="project" value="TreeGrafter"/>
</dbReference>
<keyword evidence="5" id="KW-0221">Differentiation</keyword>
<keyword evidence="2" id="KW-0217">Developmental protein</keyword>